<dbReference type="SUPFAM" id="SSF51735">
    <property type="entry name" value="NAD(P)-binding Rossmann-fold domains"/>
    <property type="match status" value="1"/>
</dbReference>
<protein>
    <recommendedName>
        <fullName evidence="1">NAD(P)-binding domain-containing protein</fullName>
    </recommendedName>
</protein>
<gene>
    <name evidence="2" type="ORF">AVDCRST_MAG57-1723</name>
</gene>
<dbReference type="Pfam" id="PF13460">
    <property type="entry name" value="NAD_binding_10"/>
    <property type="match status" value="1"/>
</dbReference>
<dbReference type="InterPro" id="IPR036291">
    <property type="entry name" value="NAD(P)-bd_dom_sf"/>
</dbReference>
<dbReference type="InterPro" id="IPR016040">
    <property type="entry name" value="NAD(P)-bd_dom"/>
</dbReference>
<dbReference type="PANTHER" id="PTHR15020:SF50">
    <property type="entry name" value="UPF0659 PROTEIN YMR090W"/>
    <property type="match status" value="1"/>
</dbReference>
<evidence type="ECO:0000313" key="2">
    <source>
        <dbReference type="EMBL" id="CAA9245979.1"/>
    </source>
</evidence>
<proteinExistence type="predicted"/>
<organism evidence="2">
    <name type="scientific">uncultured Blastococcus sp</name>
    <dbReference type="NCBI Taxonomy" id="217144"/>
    <lineage>
        <taxon>Bacteria</taxon>
        <taxon>Bacillati</taxon>
        <taxon>Actinomycetota</taxon>
        <taxon>Actinomycetes</taxon>
        <taxon>Geodermatophilales</taxon>
        <taxon>Geodermatophilaceae</taxon>
        <taxon>Blastococcus</taxon>
        <taxon>environmental samples</taxon>
    </lineage>
</organism>
<reference evidence="2" key="1">
    <citation type="submission" date="2020-02" db="EMBL/GenBank/DDBJ databases">
        <authorList>
            <person name="Meier V. D."/>
        </authorList>
    </citation>
    <scope>NUCLEOTIDE SEQUENCE</scope>
    <source>
        <strain evidence="2">AVDCRST_MAG57</strain>
    </source>
</reference>
<dbReference type="EMBL" id="CADCTI010000157">
    <property type="protein sequence ID" value="CAA9245979.1"/>
    <property type="molecule type" value="Genomic_DNA"/>
</dbReference>
<feature type="domain" description="NAD(P)-binding" evidence="1">
    <location>
        <begin position="7"/>
        <end position="202"/>
    </location>
</feature>
<dbReference type="PANTHER" id="PTHR15020">
    <property type="entry name" value="FLAVIN REDUCTASE-RELATED"/>
    <property type="match status" value="1"/>
</dbReference>
<name>A0A6J4IBK4_9ACTN</name>
<accession>A0A6J4IBK4</accession>
<evidence type="ECO:0000259" key="1">
    <source>
        <dbReference type="Pfam" id="PF13460"/>
    </source>
</evidence>
<dbReference type="AlphaFoldDB" id="A0A6J4IBK4"/>
<sequence>MKVLVVGASRGTGAALVAELVERGHLVTAYARHPGEGDDGVRRVAADVLDPESLAKAVVGQDAVAVTLGIPDNPFRVRLTRRASSPLDVRSRGTRAVVESMHEHGVRRLLVQSTYGIGETYARLPLPLKAFFTLAIRPQVDDHERQERLVRDSGLDWTIVRPTVLHDGATDEPAHVGTDDRAPTMQVSRRQVARAVADALEDDERDGQVLTVTGRASA</sequence>
<dbReference type="Gene3D" id="3.40.50.720">
    <property type="entry name" value="NAD(P)-binding Rossmann-like Domain"/>
    <property type="match status" value="1"/>
</dbReference>